<dbReference type="EMBL" id="JAWDIO010000002">
    <property type="protein sequence ID" value="MDU0354760.1"/>
    <property type="molecule type" value="Genomic_DNA"/>
</dbReference>
<evidence type="ECO:0008006" key="3">
    <source>
        <dbReference type="Google" id="ProtNLM"/>
    </source>
</evidence>
<dbReference type="RefSeq" id="WP_316026339.1">
    <property type="nucleotide sequence ID" value="NZ_JAWDIO010000002.1"/>
</dbReference>
<organism evidence="1 2">
    <name type="scientific">Paraglaciecola aquimarina</name>
    <dbReference type="NCBI Taxonomy" id="1235557"/>
    <lineage>
        <taxon>Bacteria</taxon>
        <taxon>Pseudomonadati</taxon>
        <taxon>Pseudomonadota</taxon>
        <taxon>Gammaproteobacteria</taxon>
        <taxon>Alteromonadales</taxon>
        <taxon>Alteromonadaceae</taxon>
        <taxon>Paraglaciecola</taxon>
    </lineage>
</organism>
<accession>A0ABU3SXL9</accession>
<protein>
    <recommendedName>
        <fullName evidence="3">DUF4435 domain-containing protein</fullName>
    </recommendedName>
</protein>
<name>A0ABU3SXL9_9ALTE</name>
<proteinExistence type="predicted"/>
<gene>
    <name evidence="1" type="ORF">RS130_13285</name>
</gene>
<sequence length="341" mass="39580">MESIPPYKGKPTVYLDQNVLDFFTKQGLGEFGQMLIKDYQVVYSVETLKEIRRSKGFEEVFLNVLKDLKANYLKLIVEPPSFTITDNATISDRDPFVVYKEYCENIDDGVDIEYAMQQWLFKFSGGRKGYSISDIHNEQISAFSELMGSLMDNSDEFPEETQRELQSYTQEMISQYKATLEKTERMMLENIEDDKNWDGIKDFRSQVGIGPKQLNNIEPPNVLVKIWGKLKTLPTYSQANMDIDEFFQLKKNPIYPEQPYFKHQKVTGIYNMLNTLGYYPDSKVHKERRFIAAASDNSHASIASFCNFLLSNDENFIKKVNAAYEYLEIPTIAKHVVFKYA</sequence>
<reference evidence="1 2" key="1">
    <citation type="submission" date="2023-10" db="EMBL/GenBank/DDBJ databases">
        <title>Glaciecola aquimarina strain GGW-M5 nov., isolated from a coastal seawater.</title>
        <authorList>
            <person name="Bayburt H."/>
            <person name="Kim J.M."/>
            <person name="Choi B.J."/>
            <person name="Jeon C.O."/>
        </authorList>
    </citation>
    <scope>NUCLEOTIDE SEQUENCE [LARGE SCALE GENOMIC DNA]</scope>
    <source>
        <strain evidence="1 2">KCTC 32108</strain>
    </source>
</reference>
<comment type="caution">
    <text evidence="1">The sequence shown here is derived from an EMBL/GenBank/DDBJ whole genome shotgun (WGS) entry which is preliminary data.</text>
</comment>
<keyword evidence="2" id="KW-1185">Reference proteome</keyword>
<dbReference type="Proteomes" id="UP001247805">
    <property type="component" value="Unassembled WGS sequence"/>
</dbReference>
<evidence type="ECO:0000313" key="2">
    <source>
        <dbReference type="Proteomes" id="UP001247805"/>
    </source>
</evidence>
<evidence type="ECO:0000313" key="1">
    <source>
        <dbReference type="EMBL" id="MDU0354760.1"/>
    </source>
</evidence>